<name>A0A2S4RVS5_CITAM</name>
<evidence type="ECO:0000313" key="3">
    <source>
        <dbReference type="EMBL" id="POU64407.1"/>
    </source>
</evidence>
<dbReference type="InterPro" id="IPR025286">
    <property type="entry name" value="MOFRL_assoc_dom"/>
</dbReference>
<dbReference type="Pfam" id="PF13660">
    <property type="entry name" value="DUF4147"/>
    <property type="match status" value="1"/>
</dbReference>
<dbReference type="RefSeq" id="WP_103777051.1">
    <property type="nucleotide sequence ID" value="NZ_PQLX01000005.1"/>
</dbReference>
<dbReference type="PANTHER" id="PTHR12227">
    <property type="entry name" value="GLYCERATE KINASE"/>
    <property type="match status" value="1"/>
</dbReference>
<evidence type="ECO:0000259" key="1">
    <source>
        <dbReference type="Pfam" id="PF05161"/>
    </source>
</evidence>
<organism evidence="3 4">
    <name type="scientific">Citrobacter amalonaticus</name>
    <dbReference type="NCBI Taxonomy" id="35703"/>
    <lineage>
        <taxon>Bacteria</taxon>
        <taxon>Pseudomonadati</taxon>
        <taxon>Pseudomonadota</taxon>
        <taxon>Gammaproteobacteria</taxon>
        <taxon>Enterobacterales</taxon>
        <taxon>Enterobacteriaceae</taxon>
        <taxon>Citrobacter</taxon>
    </lineage>
</organism>
<proteinExistence type="predicted"/>
<evidence type="ECO:0000259" key="2">
    <source>
        <dbReference type="Pfam" id="PF13660"/>
    </source>
</evidence>
<feature type="domain" description="MOFRL-associated" evidence="2">
    <location>
        <begin position="25"/>
        <end position="259"/>
    </location>
</feature>
<dbReference type="SUPFAM" id="SSF82544">
    <property type="entry name" value="GckA/TtuD-like"/>
    <property type="match status" value="1"/>
</dbReference>
<reference evidence="3 4" key="1">
    <citation type="submission" date="2018-01" db="EMBL/GenBank/DDBJ databases">
        <title>Complete genome sequences of 14 Citrobacter spp. isolated from plant in Canada.</title>
        <authorList>
            <person name="Bhandare S.G."/>
            <person name="Colavecchio A."/>
            <person name="Jeukens J."/>
            <person name="Emond-Rheault J.-G."/>
            <person name="Freschi L."/>
            <person name="Hamel J."/>
            <person name="Kukavica-Ibrulj I."/>
            <person name="Levesque R."/>
            <person name="Goodridge L."/>
        </authorList>
    </citation>
    <scope>NUCLEOTIDE SEQUENCE [LARGE SCALE GENOMIC DNA]</scope>
    <source>
        <strain evidence="3 4">S1285</strain>
    </source>
</reference>
<keyword evidence="3" id="KW-0418">Kinase</keyword>
<dbReference type="Gene3D" id="3.40.50.10180">
    <property type="entry name" value="Glycerate kinase, MOFRL-like N-terminal domain"/>
    <property type="match status" value="1"/>
</dbReference>
<feature type="domain" description="MOFRL" evidence="1">
    <location>
        <begin position="341"/>
        <end position="448"/>
    </location>
</feature>
<comment type="caution">
    <text evidence="3">The sequence shown here is derived from an EMBL/GenBank/DDBJ whole genome shotgun (WGS) entry which is preliminary data.</text>
</comment>
<dbReference type="OrthoDB" id="9766552at2"/>
<dbReference type="GO" id="GO:0005737">
    <property type="term" value="C:cytoplasm"/>
    <property type="evidence" value="ECO:0007669"/>
    <property type="project" value="TreeGrafter"/>
</dbReference>
<dbReference type="Gene3D" id="3.40.1480.10">
    <property type="entry name" value="MOFRL domain"/>
    <property type="match status" value="1"/>
</dbReference>
<keyword evidence="3" id="KW-0808">Transferase</keyword>
<dbReference type="InterPro" id="IPR037035">
    <property type="entry name" value="GK-like_C_sf"/>
</dbReference>
<dbReference type="Proteomes" id="UP000237003">
    <property type="component" value="Unassembled WGS sequence"/>
</dbReference>
<dbReference type="InterPro" id="IPR039760">
    <property type="entry name" value="MOFRL_protein"/>
</dbReference>
<evidence type="ECO:0000313" key="4">
    <source>
        <dbReference type="Proteomes" id="UP000237003"/>
    </source>
</evidence>
<dbReference type="Pfam" id="PF05161">
    <property type="entry name" value="MOFRL"/>
    <property type="match status" value="1"/>
</dbReference>
<gene>
    <name evidence="3" type="ORF">C3430_14535</name>
</gene>
<dbReference type="EMBL" id="PQLX01000005">
    <property type="protein sequence ID" value="POU64407.1"/>
    <property type="molecule type" value="Genomic_DNA"/>
</dbReference>
<dbReference type="AlphaFoldDB" id="A0A2S4RVS5"/>
<protein>
    <submittedName>
        <fullName evidence="3">Glycerate kinase</fullName>
    </submittedName>
</protein>
<dbReference type="InterPro" id="IPR007835">
    <property type="entry name" value="MOFRL"/>
</dbReference>
<dbReference type="InterPro" id="IPR038614">
    <property type="entry name" value="GK_N_sf"/>
</dbReference>
<sequence>MKYIKNQDELISARPEEKLRRDIIDIAENVLDYVNPGLITRKIVQLKDNQLVIENKSYPLNPETRIFIIGAGKATFPVAKALEEILGDKIHKGAVICKKGEQGTLDYIALYEGNHPVPDDSSLKGAQVITALLTEVQSGDIVIACISGGSSSLLVSPVPGVSLEDKAATSRILLTCGANIIEINSVRKHLSLLKGGKLIKALPPGTHLINLTVSDVIGDALDYITDPSVPDTSTFADAQRTLDKYHLWDKLPHSVVEHIRKADPQFETMRESDLAHLDRQDIVLLPADAACQGAILAASQAGYTPLLLSNCFEGESSALGRNFVAIAKQILQDGHPVSRPCCVIGGGETTVFISGGFKGEGGPNQEFALSAAADMQGMKGVVVLGLDTDGTDGPTPYAGGLVDGYTFERASHNQCLPADCLKNHDVSQALIAAKDIVVSGNTGTNVNDLKLMLIQ</sequence>
<accession>A0A2S4RVS5</accession>
<dbReference type="PANTHER" id="PTHR12227:SF0">
    <property type="entry name" value="GLYCERATE KINASE"/>
    <property type="match status" value="1"/>
</dbReference>
<dbReference type="GO" id="GO:0008887">
    <property type="term" value="F:glycerate kinase activity"/>
    <property type="evidence" value="ECO:0007669"/>
    <property type="project" value="InterPro"/>
</dbReference>